<name>A0A0B2VQ96_TOXCA</name>
<evidence type="ECO:0000313" key="7">
    <source>
        <dbReference type="EMBL" id="KHN83200.1"/>
    </source>
</evidence>
<accession>A0A0B2VQ96</accession>
<evidence type="ECO:0000256" key="6">
    <source>
        <dbReference type="ARBA" id="ARBA00023242"/>
    </source>
</evidence>
<dbReference type="InterPro" id="IPR006818">
    <property type="entry name" value="ASF1-like"/>
</dbReference>
<evidence type="ECO:0000256" key="5">
    <source>
        <dbReference type="ARBA" id="ARBA00023186"/>
    </source>
</evidence>
<gene>
    <name evidence="7" type="primary">asf-1</name>
    <name evidence="7" type="ORF">Tcan_04314</name>
    <name evidence="8" type="ORF">TCNE_LOCUS5590</name>
</gene>
<evidence type="ECO:0000313" key="8">
    <source>
        <dbReference type="EMBL" id="VDM36764.1"/>
    </source>
</evidence>
<protein>
    <submittedName>
        <fullName evidence="7">Putative histone chaperone asf-1</fullName>
    </submittedName>
</protein>
<evidence type="ECO:0000256" key="1">
    <source>
        <dbReference type="ARBA" id="ARBA00004123"/>
    </source>
</evidence>
<keyword evidence="4" id="KW-0804">Transcription</keyword>
<dbReference type="EMBL" id="JPKZ01001211">
    <property type="protein sequence ID" value="KHN83200.1"/>
    <property type="molecule type" value="Genomic_DNA"/>
</dbReference>
<sequence length="106" mass="11990">MGSAKFEKYDQVLDSVLVGPIVEGRHKFSFEADSPDLSKIPEDDVVEVTVLPLRCSYHEQLFIKVGWFVTLDYTDPEMKQNPPTTLILGQLQRTVCLDDVLLPPIL</sequence>
<organism evidence="7 9">
    <name type="scientific">Toxocara canis</name>
    <name type="common">Canine roundworm</name>
    <dbReference type="NCBI Taxonomy" id="6265"/>
    <lineage>
        <taxon>Eukaryota</taxon>
        <taxon>Metazoa</taxon>
        <taxon>Ecdysozoa</taxon>
        <taxon>Nematoda</taxon>
        <taxon>Chromadorea</taxon>
        <taxon>Rhabditida</taxon>
        <taxon>Spirurina</taxon>
        <taxon>Ascaridomorpha</taxon>
        <taxon>Ascaridoidea</taxon>
        <taxon>Toxocaridae</taxon>
        <taxon>Toxocara</taxon>
    </lineage>
</organism>
<keyword evidence="6" id="KW-0539">Nucleus</keyword>
<dbReference type="GO" id="GO:0006335">
    <property type="term" value="P:DNA replication-dependent chromatin assembly"/>
    <property type="evidence" value="ECO:0007669"/>
    <property type="project" value="TreeGrafter"/>
</dbReference>
<keyword evidence="9" id="KW-1185">Reference proteome</keyword>
<evidence type="ECO:0000256" key="3">
    <source>
        <dbReference type="ARBA" id="ARBA00023015"/>
    </source>
</evidence>
<dbReference type="Proteomes" id="UP000031036">
    <property type="component" value="Unassembled WGS sequence"/>
</dbReference>
<dbReference type="GO" id="GO:0005634">
    <property type="term" value="C:nucleus"/>
    <property type="evidence" value="ECO:0007669"/>
    <property type="project" value="UniProtKB-SubCell"/>
</dbReference>
<proteinExistence type="inferred from homology"/>
<dbReference type="PANTHER" id="PTHR12040">
    <property type="entry name" value="ANTI-SILENCING PROTEIN 1"/>
    <property type="match status" value="1"/>
</dbReference>
<keyword evidence="3" id="KW-0805">Transcription regulation</keyword>
<dbReference type="AlphaFoldDB" id="A0A0B2VQ96"/>
<dbReference type="PANTHER" id="PTHR12040:SF0">
    <property type="entry name" value="HISTONE CHAPERONE ASF1"/>
    <property type="match status" value="1"/>
</dbReference>
<dbReference type="SUPFAM" id="SSF101546">
    <property type="entry name" value="ASF1-like"/>
    <property type="match status" value="1"/>
</dbReference>
<comment type="similarity">
    <text evidence="2">Belongs to the ASF1 family.</text>
</comment>
<evidence type="ECO:0000313" key="9">
    <source>
        <dbReference type="Proteomes" id="UP000031036"/>
    </source>
</evidence>
<reference evidence="7 9" key="1">
    <citation type="submission" date="2014-11" db="EMBL/GenBank/DDBJ databases">
        <title>Genetic blueprint of the zoonotic pathogen Toxocara canis.</title>
        <authorList>
            <person name="Zhu X.-Q."/>
            <person name="Korhonen P.K."/>
            <person name="Cai H."/>
            <person name="Young N.D."/>
            <person name="Nejsum P."/>
            <person name="von Samson-Himmelstjerna G."/>
            <person name="Boag P.R."/>
            <person name="Tan P."/>
            <person name="Li Q."/>
            <person name="Min J."/>
            <person name="Yang Y."/>
            <person name="Wang X."/>
            <person name="Fang X."/>
            <person name="Hall R.S."/>
            <person name="Hofmann A."/>
            <person name="Sternberg P.W."/>
            <person name="Jex A.R."/>
            <person name="Gasser R.B."/>
        </authorList>
    </citation>
    <scope>NUCLEOTIDE SEQUENCE [LARGE SCALE GENOMIC DNA]</scope>
    <source>
        <strain evidence="7">PN_DK_2014</strain>
    </source>
</reference>
<dbReference type="Gene3D" id="2.60.40.1490">
    <property type="entry name" value="Histone chaperone ASF1-like"/>
    <property type="match status" value="1"/>
</dbReference>
<dbReference type="EMBL" id="UYWY01019371">
    <property type="protein sequence ID" value="VDM36764.1"/>
    <property type="molecule type" value="Genomic_DNA"/>
</dbReference>
<keyword evidence="5" id="KW-0143">Chaperone</keyword>
<dbReference type="Pfam" id="PF04729">
    <property type="entry name" value="ASF1_hist_chap"/>
    <property type="match status" value="1"/>
</dbReference>
<dbReference type="GO" id="GO:0000785">
    <property type="term" value="C:chromatin"/>
    <property type="evidence" value="ECO:0007669"/>
    <property type="project" value="TreeGrafter"/>
</dbReference>
<evidence type="ECO:0000256" key="2">
    <source>
        <dbReference type="ARBA" id="ARBA00006051"/>
    </source>
</evidence>
<evidence type="ECO:0000256" key="4">
    <source>
        <dbReference type="ARBA" id="ARBA00023163"/>
    </source>
</evidence>
<comment type="subcellular location">
    <subcellularLocation>
        <location evidence="1">Nucleus</location>
    </subcellularLocation>
</comment>
<dbReference type="OMA" id="ARFHINW"/>
<reference evidence="8" key="2">
    <citation type="submission" date="2018-11" db="EMBL/GenBank/DDBJ databases">
        <authorList>
            <consortium name="Pathogen Informatics"/>
        </authorList>
    </citation>
    <scope>NUCLEOTIDE SEQUENCE [LARGE SCALE GENOMIC DNA]</scope>
</reference>
<dbReference type="InterPro" id="IPR036747">
    <property type="entry name" value="ASF1-like_sf"/>
</dbReference>
<dbReference type="GO" id="GO:0042393">
    <property type="term" value="F:histone binding"/>
    <property type="evidence" value="ECO:0007669"/>
    <property type="project" value="TreeGrafter"/>
</dbReference>
<dbReference type="OrthoDB" id="29755at2759"/>
<dbReference type="STRING" id="6265.A0A0B2VQ96"/>